<dbReference type="OrthoDB" id="793469at2"/>
<keyword evidence="1" id="KW-0175">Coiled coil</keyword>
<dbReference type="RefSeq" id="WP_134334856.1">
    <property type="nucleotide sequence ID" value="NZ_BMCZ01000001.1"/>
</dbReference>
<name>A0A4Y8AJ03_9SPHI</name>
<dbReference type="AlphaFoldDB" id="A0A4Y8AJ03"/>
<dbReference type="Proteomes" id="UP000583101">
    <property type="component" value="Unassembled WGS sequence"/>
</dbReference>
<organism evidence="3 4">
    <name type="scientific">Mucilaginibacter phyllosphaerae</name>
    <dbReference type="NCBI Taxonomy" id="1812349"/>
    <lineage>
        <taxon>Bacteria</taxon>
        <taxon>Pseudomonadati</taxon>
        <taxon>Bacteroidota</taxon>
        <taxon>Sphingobacteriia</taxon>
        <taxon>Sphingobacteriales</taxon>
        <taxon>Sphingobacteriaceae</taxon>
        <taxon>Mucilaginibacter</taxon>
    </lineage>
</organism>
<reference evidence="3 4" key="1">
    <citation type="journal article" date="2016" name="Int. J. Syst. Evol. Microbiol.">
        <title>Proposal of Mucilaginibacter phyllosphaerae sp. nov. isolated from the phyllosphere of Galium album.</title>
        <authorList>
            <person name="Aydogan E.L."/>
            <person name="Busse H.J."/>
            <person name="Moser G."/>
            <person name="Muller C."/>
            <person name="Kampfer P."/>
            <person name="Glaeser S.P."/>
        </authorList>
    </citation>
    <scope>NUCLEOTIDE SEQUENCE [LARGE SCALE GENOMIC DNA]</scope>
    <source>
        <strain evidence="3 4">PP-F2FG21</strain>
    </source>
</reference>
<dbReference type="EMBL" id="JACIEG010000001">
    <property type="protein sequence ID" value="MBB3967942.1"/>
    <property type="molecule type" value="Genomic_DNA"/>
</dbReference>
<reference evidence="2 5" key="3">
    <citation type="submission" date="2020-08" db="EMBL/GenBank/DDBJ databases">
        <title>Genomic Encyclopedia of Type Strains, Phase IV (KMG-IV): sequencing the most valuable type-strain genomes for metagenomic binning, comparative biology and taxonomic classification.</title>
        <authorList>
            <person name="Goeker M."/>
        </authorList>
    </citation>
    <scope>NUCLEOTIDE SEQUENCE [LARGE SCALE GENOMIC DNA]</scope>
    <source>
        <strain evidence="2 5">DSM 100995</strain>
    </source>
</reference>
<sequence length="129" mass="14765">MKSKEEILNSYYAHGADGMPEINADSLLKAMEEYRRQAEEAAFNAARLQNNNQPAFVTFADYQASLQAQIKQFPKKDTVQLVADSIVEQFLPDDPTQHTFEFSFKIDGTNHTARYKRNPQGQWEYAGKN</sequence>
<evidence type="ECO:0000313" key="5">
    <source>
        <dbReference type="Proteomes" id="UP000583101"/>
    </source>
</evidence>
<evidence type="ECO:0000313" key="4">
    <source>
        <dbReference type="Proteomes" id="UP000297248"/>
    </source>
</evidence>
<gene>
    <name evidence="3" type="ORF">E2R65_02325</name>
    <name evidence="2" type="ORF">GGR35_000528</name>
</gene>
<accession>A0A4Y8AJ03</accession>
<dbReference type="Proteomes" id="UP000297248">
    <property type="component" value="Unassembled WGS sequence"/>
</dbReference>
<evidence type="ECO:0000313" key="2">
    <source>
        <dbReference type="EMBL" id="MBB3967942.1"/>
    </source>
</evidence>
<reference evidence="3" key="2">
    <citation type="submission" date="2019-03" db="EMBL/GenBank/DDBJ databases">
        <authorList>
            <person name="Yan Y.-Q."/>
            <person name="Du Z.-J."/>
        </authorList>
    </citation>
    <scope>NUCLEOTIDE SEQUENCE</scope>
    <source>
        <strain evidence="3">PP-F2FG21</strain>
    </source>
</reference>
<comment type="caution">
    <text evidence="3">The sequence shown here is derived from an EMBL/GenBank/DDBJ whole genome shotgun (WGS) entry which is preliminary data.</text>
</comment>
<protein>
    <submittedName>
        <fullName evidence="3">Uncharacterized protein</fullName>
    </submittedName>
</protein>
<evidence type="ECO:0000313" key="3">
    <source>
        <dbReference type="EMBL" id="TEW69020.1"/>
    </source>
</evidence>
<dbReference type="EMBL" id="SNQG01000001">
    <property type="protein sequence ID" value="TEW69020.1"/>
    <property type="molecule type" value="Genomic_DNA"/>
</dbReference>
<keyword evidence="5" id="KW-1185">Reference proteome</keyword>
<proteinExistence type="predicted"/>
<feature type="coiled-coil region" evidence="1">
    <location>
        <begin position="24"/>
        <end position="51"/>
    </location>
</feature>
<evidence type="ECO:0000256" key="1">
    <source>
        <dbReference type="SAM" id="Coils"/>
    </source>
</evidence>